<gene>
    <name evidence="3" type="primary">dprA</name>
    <name evidence="3" type="ORF">DCO17_10345</name>
</gene>
<dbReference type="GO" id="GO:0009294">
    <property type="term" value="P:DNA-mediated transformation"/>
    <property type="evidence" value="ECO:0007669"/>
    <property type="project" value="InterPro"/>
</dbReference>
<dbReference type="PANTHER" id="PTHR43022">
    <property type="entry name" value="PROTEIN SMF"/>
    <property type="match status" value="1"/>
</dbReference>
<evidence type="ECO:0000256" key="1">
    <source>
        <dbReference type="ARBA" id="ARBA00006525"/>
    </source>
</evidence>
<dbReference type="AlphaFoldDB" id="A0A6M9PXX7"/>
<accession>A0A6M9PXX7</accession>
<dbReference type="EMBL" id="CP028942">
    <property type="protein sequence ID" value="QKM65599.1"/>
    <property type="molecule type" value="Genomic_DNA"/>
</dbReference>
<evidence type="ECO:0000313" key="4">
    <source>
        <dbReference type="Proteomes" id="UP000503312"/>
    </source>
</evidence>
<evidence type="ECO:0000313" key="3">
    <source>
        <dbReference type="EMBL" id="QKM65599.1"/>
    </source>
</evidence>
<feature type="domain" description="Smf/DprA SLOG" evidence="2">
    <location>
        <begin position="3"/>
        <end position="213"/>
    </location>
</feature>
<comment type="similarity">
    <text evidence="1">Belongs to the DprA/Smf family.</text>
</comment>
<dbReference type="Proteomes" id="UP000503312">
    <property type="component" value="Chromosome"/>
</dbReference>
<dbReference type="Pfam" id="PF02481">
    <property type="entry name" value="DNA_processg_A"/>
    <property type="match status" value="1"/>
</dbReference>
<dbReference type="InterPro" id="IPR057666">
    <property type="entry name" value="DrpA_SLOG"/>
</dbReference>
<sequence>MHTLLRKDKNYPSRLNDLFDPPNPLYIRGNLALLKMPMIAIIGSRQASAHGLRNAATFANQLAQAGALIISGLARGIDGAAHRATLNGPAMNFTAAVCGTGLDIVYPKEHLGLAAKIGKRGLLISELDLGIGPKPFHFPRRNRIIAALALGVVVIEAAENSGSLITARIAADLGREVFALPGPAHDPLYAGSHQLIQQGAKLVCKPNEVLEELVFHKNRI</sequence>
<reference evidence="3 4" key="1">
    <citation type="submission" date="2018-04" db="EMBL/GenBank/DDBJ databases">
        <title>Polynucleobacter sp. UH21B genome.</title>
        <authorList>
            <person name="Hahn M.W."/>
        </authorList>
    </citation>
    <scope>NUCLEOTIDE SEQUENCE [LARGE SCALE GENOMIC DNA]</scope>
    <source>
        <strain evidence="3 4">MWH-UH21B</strain>
    </source>
</reference>
<proteinExistence type="inferred from homology"/>
<dbReference type="NCBIfam" id="TIGR00732">
    <property type="entry name" value="dprA"/>
    <property type="match status" value="1"/>
</dbReference>
<dbReference type="KEGG" id="ptrp:DCO17_10345"/>
<dbReference type="Gene3D" id="3.40.50.450">
    <property type="match status" value="1"/>
</dbReference>
<dbReference type="SUPFAM" id="SSF102405">
    <property type="entry name" value="MCP/YpsA-like"/>
    <property type="match status" value="1"/>
</dbReference>
<organism evidence="3 4">
    <name type="scientific">Polynucleobacter tropicus</name>
    <dbReference type="NCBI Taxonomy" id="1743174"/>
    <lineage>
        <taxon>Bacteria</taxon>
        <taxon>Pseudomonadati</taxon>
        <taxon>Pseudomonadota</taxon>
        <taxon>Betaproteobacteria</taxon>
        <taxon>Burkholderiales</taxon>
        <taxon>Burkholderiaceae</taxon>
        <taxon>Polynucleobacter</taxon>
    </lineage>
</organism>
<keyword evidence="4" id="KW-1185">Reference proteome</keyword>
<evidence type="ECO:0000259" key="2">
    <source>
        <dbReference type="Pfam" id="PF02481"/>
    </source>
</evidence>
<protein>
    <submittedName>
        <fullName evidence="3">DNA-protecting protein DprA</fullName>
    </submittedName>
</protein>
<dbReference type="PANTHER" id="PTHR43022:SF1">
    <property type="entry name" value="PROTEIN SMF"/>
    <property type="match status" value="1"/>
</dbReference>
<name>A0A6M9PXX7_9BURK</name>
<dbReference type="InterPro" id="IPR003488">
    <property type="entry name" value="DprA"/>
</dbReference>
<dbReference type="RefSeq" id="WP_173956636.1">
    <property type="nucleotide sequence ID" value="NZ_CP028942.1"/>
</dbReference>